<dbReference type="PANTHER" id="PTHR30622">
    <property type="entry name" value="UNDECAPRENYL-DIPHOSPHATASE"/>
    <property type="match status" value="1"/>
</dbReference>
<gene>
    <name evidence="17" type="primary">uppP</name>
    <name evidence="18" type="ORF">QP433_08995</name>
</gene>
<dbReference type="Proteomes" id="UP001229251">
    <property type="component" value="Unassembled WGS sequence"/>
</dbReference>
<evidence type="ECO:0000256" key="17">
    <source>
        <dbReference type="HAMAP-Rule" id="MF_01006"/>
    </source>
</evidence>
<dbReference type="PANTHER" id="PTHR30622:SF3">
    <property type="entry name" value="UNDECAPRENYL-DIPHOSPHATASE"/>
    <property type="match status" value="1"/>
</dbReference>
<feature type="transmembrane region" description="Helical" evidence="17">
    <location>
        <begin position="12"/>
        <end position="31"/>
    </location>
</feature>
<keyword evidence="5 17" id="KW-1003">Cell membrane</keyword>
<evidence type="ECO:0000256" key="16">
    <source>
        <dbReference type="ARBA" id="ARBA00047594"/>
    </source>
</evidence>
<dbReference type="HAMAP" id="MF_01006">
    <property type="entry name" value="Undec_diphosphatase"/>
    <property type="match status" value="1"/>
</dbReference>
<evidence type="ECO:0000256" key="2">
    <source>
        <dbReference type="ARBA" id="ARBA00010621"/>
    </source>
</evidence>
<dbReference type="GO" id="GO:0009252">
    <property type="term" value="P:peptidoglycan biosynthetic process"/>
    <property type="evidence" value="ECO:0007669"/>
    <property type="project" value="UniProtKB-KW"/>
</dbReference>
<feature type="transmembrane region" description="Helical" evidence="17">
    <location>
        <begin position="226"/>
        <end position="248"/>
    </location>
</feature>
<accession>A0AAJ1V318</accession>
<feature type="transmembrane region" description="Helical" evidence="17">
    <location>
        <begin position="120"/>
        <end position="136"/>
    </location>
</feature>
<feature type="transmembrane region" description="Helical" evidence="17">
    <location>
        <begin position="260"/>
        <end position="276"/>
    </location>
</feature>
<dbReference type="GO" id="GO:0050380">
    <property type="term" value="F:undecaprenyl-diphosphatase activity"/>
    <property type="evidence" value="ECO:0007669"/>
    <property type="project" value="UniProtKB-UniRule"/>
</dbReference>
<dbReference type="RefSeq" id="WP_083304863.1">
    <property type="nucleotide sequence ID" value="NZ_JASOOE010000026.1"/>
</dbReference>
<dbReference type="GO" id="GO:0005886">
    <property type="term" value="C:plasma membrane"/>
    <property type="evidence" value="ECO:0007669"/>
    <property type="project" value="UniProtKB-SubCell"/>
</dbReference>
<comment type="caution">
    <text evidence="18">The sequence shown here is derived from an EMBL/GenBank/DDBJ whole genome shotgun (WGS) entry which is preliminary data.</text>
</comment>
<feature type="transmembrane region" description="Helical" evidence="17">
    <location>
        <begin position="90"/>
        <end position="108"/>
    </location>
</feature>
<evidence type="ECO:0000313" key="19">
    <source>
        <dbReference type="Proteomes" id="UP001229251"/>
    </source>
</evidence>
<evidence type="ECO:0000256" key="5">
    <source>
        <dbReference type="ARBA" id="ARBA00022475"/>
    </source>
</evidence>
<evidence type="ECO:0000256" key="10">
    <source>
        <dbReference type="ARBA" id="ARBA00022989"/>
    </source>
</evidence>
<dbReference type="AlphaFoldDB" id="A0AAJ1V318"/>
<keyword evidence="11 17" id="KW-0472">Membrane</keyword>
<comment type="miscellaneous">
    <text evidence="17">Bacitracin is thought to be involved in the inhibition of peptidoglycan synthesis by sequestering undecaprenyl diphosphate, thereby reducing the pool of lipid carrier available.</text>
</comment>
<organism evidence="18 19">
    <name type="scientific">Facklamia hominis</name>
    <dbReference type="NCBI Taxonomy" id="178214"/>
    <lineage>
        <taxon>Bacteria</taxon>
        <taxon>Bacillati</taxon>
        <taxon>Bacillota</taxon>
        <taxon>Bacilli</taxon>
        <taxon>Lactobacillales</taxon>
        <taxon>Aerococcaceae</taxon>
        <taxon>Facklamia</taxon>
    </lineage>
</organism>
<evidence type="ECO:0000256" key="3">
    <source>
        <dbReference type="ARBA" id="ARBA00012374"/>
    </source>
</evidence>
<evidence type="ECO:0000256" key="12">
    <source>
        <dbReference type="ARBA" id="ARBA00023251"/>
    </source>
</evidence>
<dbReference type="GO" id="GO:0008360">
    <property type="term" value="P:regulation of cell shape"/>
    <property type="evidence" value="ECO:0007669"/>
    <property type="project" value="UniProtKB-KW"/>
</dbReference>
<evidence type="ECO:0000313" key="18">
    <source>
        <dbReference type="EMBL" id="MDK7188105.1"/>
    </source>
</evidence>
<evidence type="ECO:0000256" key="7">
    <source>
        <dbReference type="ARBA" id="ARBA00022801"/>
    </source>
</evidence>
<dbReference type="InterPro" id="IPR003824">
    <property type="entry name" value="UppP"/>
</dbReference>
<keyword evidence="8 17" id="KW-0133">Cell shape</keyword>
<evidence type="ECO:0000256" key="8">
    <source>
        <dbReference type="ARBA" id="ARBA00022960"/>
    </source>
</evidence>
<evidence type="ECO:0000256" key="14">
    <source>
        <dbReference type="ARBA" id="ARBA00032707"/>
    </source>
</evidence>
<dbReference type="NCBIfam" id="NF001389">
    <property type="entry name" value="PRK00281.1-2"/>
    <property type="match status" value="1"/>
</dbReference>
<comment type="function">
    <text evidence="17">Catalyzes the dephosphorylation of undecaprenyl diphosphate (UPP). Confers resistance to bacitracin.</text>
</comment>
<feature type="transmembrane region" description="Helical" evidence="17">
    <location>
        <begin position="197"/>
        <end position="214"/>
    </location>
</feature>
<comment type="catalytic activity">
    <reaction evidence="16 17">
        <text>di-trans,octa-cis-undecaprenyl diphosphate + H2O = di-trans,octa-cis-undecaprenyl phosphate + phosphate + H(+)</text>
        <dbReference type="Rhea" id="RHEA:28094"/>
        <dbReference type="ChEBI" id="CHEBI:15377"/>
        <dbReference type="ChEBI" id="CHEBI:15378"/>
        <dbReference type="ChEBI" id="CHEBI:43474"/>
        <dbReference type="ChEBI" id="CHEBI:58405"/>
        <dbReference type="ChEBI" id="CHEBI:60392"/>
        <dbReference type="EC" id="3.6.1.27"/>
    </reaction>
</comment>
<dbReference type="EMBL" id="JASOOE010000026">
    <property type="protein sequence ID" value="MDK7188105.1"/>
    <property type="molecule type" value="Genomic_DNA"/>
</dbReference>
<dbReference type="NCBIfam" id="TIGR00753">
    <property type="entry name" value="undec_PP_bacA"/>
    <property type="match status" value="1"/>
</dbReference>
<comment type="subcellular location">
    <subcellularLocation>
        <location evidence="1 17">Cell membrane</location>
        <topology evidence="1 17">Multi-pass membrane protein</topology>
    </subcellularLocation>
</comment>
<proteinExistence type="inferred from homology"/>
<evidence type="ECO:0000256" key="4">
    <source>
        <dbReference type="ARBA" id="ARBA00021581"/>
    </source>
</evidence>
<dbReference type="GO" id="GO:0046677">
    <property type="term" value="P:response to antibiotic"/>
    <property type="evidence" value="ECO:0007669"/>
    <property type="project" value="UniProtKB-UniRule"/>
</dbReference>
<dbReference type="NCBIfam" id="NF001390">
    <property type="entry name" value="PRK00281.1-4"/>
    <property type="match status" value="1"/>
</dbReference>
<keyword evidence="13 17" id="KW-0961">Cell wall biogenesis/degradation</keyword>
<dbReference type="NCBIfam" id="NF001391">
    <property type="entry name" value="PRK00281.1-5"/>
    <property type="match status" value="1"/>
</dbReference>
<keyword evidence="6 17" id="KW-0812">Transmembrane</keyword>
<dbReference type="GO" id="GO:0071555">
    <property type="term" value="P:cell wall organization"/>
    <property type="evidence" value="ECO:0007669"/>
    <property type="project" value="UniProtKB-KW"/>
</dbReference>
<evidence type="ECO:0000256" key="1">
    <source>
        <dbReference type="ARBA" id="ARBA00004651"/>
    </source>
</evidence>
<comment type="similarity">
    <text evidence="2 17">Belongs to the UppP family.</text>
</comment>
<keyword evidence="9 17" id="KW-0573">Peptidoglycan synthesis</keyword>
<evidence type="ECO:0000256" key="9">
    <source>
        <dbReference type="ARBA" id="ARBA00022984"/>
    </source>
</evidence>
<reference evidence="18" key="1">
    <citation type="submission" date="2023-05" db="EMBL/GenBank/DDBJ databases">
        <title>Cataloging the Phylogenetic Diversity of Human Bladder Bacteria.</title>
        <authorList>
            <person name="Du J."/>
        </authorList>
    </citation>
    <scope>NUCLEOTIDE SEQUENCE</scope>
    <source>
        <strain evidence="18">UMB1231</strain>
    </source>
</reference>
<sequence>MPVIDLIEFAKIIILSIIQGITEWLPISSTGHLILVEDLLQLQLDPNFMEMFRTVVQFGSILAVVLLYFNRLNPLNPRKNQQEKKDTWILWSKVIIATIPAGVLGLLIKDYMEEYFNTPYVVAAALIIYGFAFIWIENRQTGRHDKIDRHLQDVSYTRSFKIGLFQALSLIPGTSRSGSTILGGLLLGMDRTVATEFSFFMSMPVMLGASLVKLKDFGLDFSQADLIYLLSGMFVAFIVSVLVIQSLLKYIRRNDFKAFGYYRIILGTLVILYYLFK</sequence>
<evidence type="ECO:0000256" key="15">
    <source>
        <dbReference type="ARBA" id="ARBA00032932"/>
    </source>
</evidence>
<keyword evidence="7 17" id="KW-0378">Hydrolase</keyword>
<keyword evidence="10 17" id="KW-1133">Transmembrane helix</keyword>
<evidence type="ECO:0000256" key="11">
    <source>
        <dbReference type="ARBA" id="ARBA00023136"/>
    </source>
</evidence>
<feature type="transmembrane region" description="Helical" evidence="17">
    <location>
        <begin position="51"/>
        <end position="69"/>
    </location>
</feature>
<name>A0AAJ1V318_9LACT</name>
<evidence type="ECO:0000256" key="6">
    <source>
        <dbReference type="ARBA" id="ARBA00022692"/>
    </source>
</evidence>
<dbReference type="EC" id="3.6.1.27" evidence="3 17"/>
<keyword evidence="12 17" id="KW-0046">Antibiotic resistance</keyword>
<protein>
    <recommendedName>
        <fullName evidence="4 17">Undecaprenyl-diphosphatase</fullName>
        <ecNumber evidence="3 17">3.6.1.27</ecNumber>
    </recommendedName>
    <alternativeName>
        <fullName evidence="15 17">Bacitracin resistance protein</fullName>
    </alternativeName>
    <alternativeName>
        <fullName evidence="14 17">Undecaprenyl pyrophosphate phosphatase</fullName>
    </alternativeName>
</protein>
<dbReference type="Pfam" id="PF02673">
    <property type="entry name" value="BacA"/>
    <property type="match status" value="1"/>
</dbReference>
<evidence type="ECO:0000256" key="13">
    <source>
        <dbReference type="ARBA" id="ARBA00023316"/>
    </source>
</evidence>